<protein>
    <submittedName>
        <fullName evidence="1">Uncharacterized protein</fullName>
    </submittedName>
</protein>
<accession>A0AAU9IHA1</accession>
<comment type="caution">
    <text evidence="1">The sequence shown here is derived from an EMBL/GenBank/DDBJ whole genome shotgun (WGS) entry which is preliminary data.</text>
</comment>
<reference evidence="1" key="1">
    <citation type="submission" date="2021-09" db="EMBL/GenBank/DDBJ databases">
        <authorList>
            <consortium name="AG Swart"/>
            <person name="Singh M."/>
            <person name="Singh A."/>
            <person name="Seah K."/>
            <person name="Emmerich C."/>
        </authorList>
    </citation>
    <scope>NUCLEOTIDE SEQUENCE</scope>
    <source>
        <strain evidence="1">ATCC30299</strain>
    </source>
</reference>
<organism evidence="1 2">
    <name type="scientific">Blepharisma stoltei</name>
    <dbReference type="NCBI Taxonomy" id="1481888"/>
    <lineage>
        <taxon>Eukaryota</taxon>
        <taxon>Sar</taxon>
        <taxon>Alveolata</taxon>
        <taxon>Ciliophora</taxon>
        <taxon>Postciliodesmatophora</taxon>
        <taxon>Heterotrichea</taxon>
        <taxon>Heterotrichida</taxon>
        <taxon>Blepharismidae</taxon>
        <taxon>Blepharisma</taxon>
    </lineage>
</organism>
<dbReference type="Proteomes" id="UP001162131">
    <property type="component" value="Unassembled WGS sequence"/>
</dbReference>
<evidence type="ECO:0000313" key="1">
    <source>
        <dbReference type="EMBL" id="CAG9311169.1"/>
    </source>
</evidence>
<sequence length="102" mass="12262">MLNMNNQVLSIQLSSILAYFRFNFRFLDSGFTVKWLFVKFKLKPRALLLPLIWNRIFLQRFFESKVRYKSRKQNSLSTFHLLPSTVFCDRGRILRELLQAQA</sequence>
<proteinExistence type="predicted"/>
<keyword evidence="2" id="KW-1185">Reference proteome</keyword>
<evidence type="ECO:0000313" key="2">
    <source>
        <dbReference type="Proteomes" id="UP001162131"/>
    </source>
</evidence>
<dbReference type="EMBL" id="CAJZBQ010000004">
    <property type="protein sequence ID" value="CAG9311169.1"/>
    <property type="molecule type" value="Genomic_DNA"/>
</dbReference>
<gene>
    <name evidence="1" type="ORF">BSTOLATCC_MIC3461</name>
</gene>
<dbReference type="AlphaFoldDB" id="A0AAU9IHA1"/>
<name>A0AAU9IHA1_9CILI</name>